<keyword evidence="3" id="KW-1185">Reference proteome</keyword>
<dbReference type="InterPro" id="IPR050491">
    <property type="entry name" value="AmpC-like"/>
</dbReference>
<proteinExistence type="predicted"/>
<dbReference type="EMBL" id="BAABJQ010000009">
    <property type="protein sequence ID" value="GAA5187389.1"/>
    <property type="molecule type" value="Genomic_DNA"/>
</dbReference>
<organism evidence="2 3">
    <name type="scientific">Rugosimonospora acidiphila</name>
    <dbReference type="NCBI Taxonomy" id="556531"/>
    <lineage>
        <taxon>Bacteria</taxon>
        <taxon>Bacillati</taxon>
        <taxon>Actinomycetota</taxon>
        <taxon>Actinomycetes</taxon>
        <taxon>Micromonosporales</taxon>
        <taxon>Micromonosporaceae</taxon>
        <taxon>Rugosimonospora</taxon>
    </lineage>
</organism>
<dbReference type="PANTHER" id="PTHR46825:SF9">
    <property type="entry name" value="BETA-LACTAMASE-RELATED DOMAIN-CONTAINING PROTEIN"/>
    <property type="match status" value="1"/>
</dbReference>
<comment type="caution">
    <text evidence="2">The sequence shown here is derived from an EMBL/GenBank/DDBJ whole genome shotgun (WGS) entry which is preliminary data.</text>
</comment>
<evidence type="ECO:0000259" key="1">
    <source>
        <dbReference type="Pfam" id="PF00144"/>
    </source>
</evidence>
<name>A0ABP9RWN3_9ACTN</name>
<gene>
    <name evidence="2" type="ORF">GCM10023322_35650</name>
</gene>
<dbReference type="InterPro" id="IPR001466">
    <property type="entry name" value="Beta-lactam-related"/>
</dbReference>
<sequence>MSDRSRSLPDQPNLRYLKIEAKRRLSAGEFPSLHDAQLAIAREHGLSSWAALKATVEAAEARFPALGHVRWVADRFAGADDPGWAAPEGDELRDHFDEHYLSLVPAQKLIGTLRSLAPRLRADLVVSHTTPLAVRAQIADLRVEAAARPDPPHRLATLSVYPLGQRVTDPRTAAPATRSSTGAPARAVRVAEESFAELGLVGLALAGRDRDDETPLWTVVRGWAQLDRNEPLHADHRFPAYGVSKLVTSTAVLRLVAEGRVDLDGPANAHLRTLRLDDGGVTVRELLTHTGGVVSPDERFADAIIDPVAPLGHTVSCDNRRGSLVPSDGGYAVLGQLIADVTGAPYPEAAAALVLEPTGMVGSWFPVRWPENDAIGGHLLSGDGSFVGAPRQVCTLPAAGGLWSTAPDLVRFGLAWSSLLPDELVREALRPQVAQPSGASVGLGWLINEAKDLYGHPGTGPGAAASLTIRLGTGAVTAVCTNRQVPIEPVNARLIRTAG</sequence>
<dbReference type="Gene3D" id="3.40.710.10">
    <property type="entry name" value="DD-peptidase/beta-lactamase superfamily"/>
    <property type="match status" value="1"/>
</dbReference>
<dbReference type="Proteomes" id="UP001501570">
    <property type="component" value="Unassembled WGS sequence"/>
</dbReference>
<dbReference type="Pfam" id="PF00144">
    <property type="entry name" value="Beta-lactamase"/>
    <property type="match status" value="1"/>
</dbReference>
<dbReference type="SUPFAM" id="SSF56601">
    <property type="entry name" value="beta-lactamase/transpeptidase-like"/>
    <property type="match status" value="1"/>
</dbReference>
<reference evidence="3" key="1">
    <citation type="journal article" date="2019" name="Int. J. Syst. Evol. Microbiol.">
        <title>The Global Catalogue of Microorganisms (GCM) 10K type strain sequencing project: providing services to taxonomists for standard genome sequencing and annotation.</title>
        <authorList>
            <consortium name="The Broad Institute Genomics Platform"/>
            <consortium name="The Broad Institute Genome Sequencing Center for Infectious Disease"/>
            <person name="Wu L."/>
            <person name="Ma J."/>
        </authorList>
    </citation>
    <scope>NUCLEOTIDE SEQUENCE [LARGE SCALE GENOMIC DNA]</scope>
    <source>
        <strain evidence="3">JCM 18304</strain>
    </source>
</reference>
<evidence type="ECO:0000313" key="2">
    <source>
        <dbReference type="EMBL" id="GAA5187389.1"/>
    </source>
</evidence>
<dbReference type="InterPro" id="IPR012338">
    <property type="entry name" value="Beta-lactam/transpept-like"/>
</dbReference>
<protein>
    <recommendedName>
        <fullName evidence="1">Beta-lactamase-related domain-containing protein</fullName>
    </recommendedName>
</protein>
<evidence type="ECO:0000313" key="3">
    <source>
        <dbReference type="Proteomes" id="UP001501570"/>
    </source>
</evidence>
<dbReference type="RefSeq" id="WP_345630913.1">
    <property type="nucleotide sequence ID" value="NZ_BAABJQ010000009.1"/>
</dbReference>
<feature type="domain" description="Beta-lactamase-related" evidence="1">
    <location>
        <begin position="198"/>
        <end position="493"/>
    </location>
</feature>
<accession>A0ABP9RWN3</accession>
<dbReference type="PANTHER" id="PTHR46825">
    <property type="entry name" value="D-ALANYL-D-ALANINE-CARBOXYPEPTIDASE/ENDOPEPTIDASE AMPH"/>
    <property type="match status" value="1"/>
</dbReference>